<proteinExistence type="predicted"/>
<dbReference type="EMBL" id="CP132508">
    <property type="protein sequence ID" value="WPD18647.1"/>
    <property type="molecule type" value="Genomic_DNA"/>
</dbReference>
<dbReference type="Proteomes" id="UP001304683">
    <property type="component" value="Chromosome"/>
</dbReference>
<feature type="transmembrane region" description="Helical" evidence="1">
    <location>
        <begin position="272"/>
        <end position="298"/>
    </location>
</feature>
<evidence type="ECO:0000313" key="2">
    <source>
        <dbReference type="EMBL" id="WPD18647.1"/>
    </source>
</evidence>
<feature type="transmembrane region" description="Helical" evidence="1">
    <location>
        <begin position="77"/>
        <end position="101"/>
    </location>
</feature>
<feature type="transmembrane region" description="Helical" evidence="1">
    <location>
        <begin position="547"/>
        <end position="569"/>
    </location>
</feature>
<evidence type="ECO:0000256" key="1">
    <source>
        <dbReference type="SAM" id="Phobius"/>
    </source>
</evidence>
<feature type="transmembrane region" description="Helical" evidence="1">
    <location>
        <begin position="476"/>
        <end position="499"/>
    </location>
</feature>
<feature type="transmembrane region" description="Helical" evidence="1">
    <location>
        <begin position="446"/>
        <end position="470"/>
    </location>
</feature>
<accession>A0ABZ0QPF9</accession>
<keyword evidence="1" id="KW-0812">Transmembrane</keyword>
<keyword evidence="1" id="KW-1133">Transmembrane helix</keyword>
<feature type="transmembrane region" description="Helical" evidence="1">
    <location>
        <begin position="519"/>
        <end position="541"/>
    </location>
</feature>
<evidence type="ECO:0008006" key="4">
    <source>
        <dbReference type="Google" id="ProtNLM"/>
    </source>
</evidence>
<keyword evidence="1" id="KW-0472">Membrane</keyword>
<protein>
    <recommendedName>
        <fullName evidence="4">ABC-2 type transport system permease protein</fullName>
    </recommendedName>
</protein>
<name>A0ABZ0QPF9_9FIRM</name>
<organism evidence="2 3">
    <name type="scientific">Thermaerobacter composti</name>
    <dbReference type="NCBI Taxonomy" id="554949"/>
    <lineage>
        <taxon>Bacteria</taxon>
        <taxon>Bacillati</taxon>
        <taxon>Bacillota</taxon>
        <taxon>Clostridia</taxon>
        <taxon>Eubacteriales</taxon>
        <taxon>Clostridiales Family XVII. Incertae Sedis</taxon>
        <taxon>Thermaerobacter</taxon>
    </lineage>
</organism>
<feature type="transmembrane region" description="Helical" evidence="1">
    <location>
        <begin position="107"/>
        <end position="127"/>
    </location>
</feature>
<feature type="transmembrane region" description="Helical" evidence="1">
    <location>
        <begin position="354"/>
        <end position="373"/>
    </location>
</feature>
<feature type="transmembrane region" description="Helical" evidence="1">
    <location>
        <begin position="400"/>
        <end position="425"/>
    </location>
</feature>
<feature type="transmembrane region" description="Helical" evidence="1">
    <location>
        <begin position="195"/>
        <end position="217"/>
    </location>
</feature>
<evidence type="ECO:0000313" key="3">
    <source>
        <dbReference type="Proteomes" id="UP001304683"/>
    </source>
</evidence>
<reference evidence="2 3" key="1">
    <citation type="submission" date="2023-08" db="EMBL/GenBank/DDBJ databases">
        <title>Genome sequence of Thermaerobacter compostii strain Ins1, a spore-forming filamentous bacterium isolated from a deep geothermal reservoir.</title>
        <authorList>
            <person name="Bregnard D."/>
            <person name="Gonzalez D."/>
            <person name="Junier P."/>
        </authorList>
    </citation>
    <scope>NUCLEOTIDE SEQUENCE [LARGE SCALE GENOMIC DNA]</scope>
    <source>
        <strain evidence="2 3">Ins1</strain>
    </source>
</reference>
<dbReference type="RefSeq" id="WP_318750462.1">
    <property type="nucleotide sequence ID" value="NZ_CP132508.1"/>
</dbReference>
<feature type="transmembrane region" description="Helical" evidence="1">
    <location>
        <begin position="165"/>
        <end position="183"/>
    </location>
</feature>
<keyword evidence="3" id="KW-1185">Reference proteome</keyword>
<feature type="transmembrane region" description="Helical" evidence="1">
    <location>
        <begin position="42"/>
        <end position="65"/>
    </location>
</feature>
<gene>
    <name evidence="2" type="ORF">Q5761_09820</name>
</gene>
<sequence length="584" mass="60186">MGTARWWRQALWAPGSGRALRALVRFQARQLYLPPPDLSGHWLLNAVLGFLGLMATSWLAGDYLYDRLAATGHARLWLPLVLALLSLAALAAGLSGLGSLFFQLRDLPLVAALPVAPGVLGASKLLVALIGQWLTLAPLAFALVPGALAQGFGAAFWALAVPVLLLLPLPPLAVAALVLMAIARLVPAHRQRDALAVIAGLASLVIIVPVLQVGLILPDPLHSRGPSGLEPAAQASWDALAARWEAVVAHGLPHGAWAAQALAPGTGGAAAALGGLAGLAAVSLATGLVAVLVAGVALPRALAAALTAPRAGGAPGQRPGRIGSRFVPEIGRRRSAFRALVARELAVWRTPQEMLALVVNALLFPFVFSRGSLVDGGPSLRQLAGAAGAVGPSGELTPGVAWQVLAAVAMATVVPQALVVARAAVSAEGRRLWLSLAIPVAPTAQVAAKLVVQTAMGLVVALPLAVVWGLRSGMHPLAWACVLVMVPGTLAMMNAASLLMDAARPELDSPLEDVVPRRFGWTIFLLWSGWMLALALATLVLQSTGSGPLVLAGLAACVLLGVGVALRMLHRYTPVAYRRIVPPA</sequence>